<accession>A0A8T9SYS4</accession>
<sequence length="324" mass="35927">MHPKAVAAAGLDYDHVVQLARKQGGQLFEHPTYGPLLLHWGANAHGYTAFPVPEPEPVPHAIIFTPYTHWRFGYTYYQLASALPCDHPLNALVNQATSRLHQPQGVPGGQSGFYFTDLAEVEKIVESVGGLLVLHQRQSLYTVTVETAPNDCSHRWVFPVAEAARGWYSQLTGPQKIGSRLPHDYYPRLSWNQEAYVGGYPISTGIDCNEVCGLSSTQFAHLPTDVTVVEPWSVGPMYTQHLTDTDQPLEAHLPTLMQDIHQLTASGIDVAARLGLSANALRRRVLRPGNWRLQELEYLAQLTRKSVSALVDIIQHEGSNINLV</sequence>
<dbReference type="KEGG" id="haei:MUN82_09955"/>
<gene>
    <name evidence="1" type="ORF">MUN82_09955</name>
</gene>
<dbReference type="RefSeq" id="WP_245097119.1">
    <property type="nucleotide sequence ID" value="NZ_CP095053.1"/>
</dbReference>
<name>A0A8T9SYS4_9BACT</name>
<proteinExistence type="predicted"/>
<dbReference type="EMBL" id="CP095053">
    <property type="protein sequence ID" value="UOR07402.1"/>
    <property type="molecule type" value="Genomic_DNA"/>
</dbReference>
<evidence type="ECO:0000313" key="1">
    <source>
        <dbReference type="EMBL" id="UOR07402.1"/>
    </source>
</evidence>
<evidence type="ECO:0000313" key="2">
    <source>
        <dbReference type="Proteomes" id="UP000829925"/>
    </source>
</evidence>
<protein>
    <submittedName>
        <fullName evidence="1">Uncharacterized protein</fullName>
    </submittedName>
</protein>
<dbReference type="AlphaFoldDB" id="A0A8T9SYS4"/>
<organism evidence="1 2">
    <name type="scientific">Hymenobacter aerilatus</name>
    <dbReference type="NCBI Taxonomy" id="2932251"/>
    <lineage>
        <taxon>Bacteria</taxon>
        <taxon>Pseudomonadati</taxon>
        <taxon>Bacteroidota</taxon>
        <taxon>Cytophagia</taxon>
        <taxon>Cytophagales</taxon>
        <taxon>Hymenobacteraceae</taxon>
        <taxon>Hymenobacter</taxon>
    </lineage>
</organism>
<keyword evidence="2" id="KW-1185">Reference proteome</keyword>
<reference evidence="1 2" key="1">
    <citation type="submission" date="2022-04" db="EMBL/GenBank/DDBJ databases">
        <title>Hymenobacter sp. isolated from the air.</title>
        <authorList>
            <person name="Won M."/>
            <person name="Lee C.-M."/>
            <person name="Woen H.-Y."/>
            <person name="Kwon S.-W."/>
        </authorList>
    </citation>
    <scope>NUCLEOTIDE SEQUENCE [LARGE SCALE GENOMIC DNA]</scope>
    <source>
        <strain evidence="2">5413 J-13</strain>
    </source>
</reference>
<dbReference type="Proteomes" id="UP000829925">
    <property type="component" value="Chromosome"/>
</dbReference>